<feature type="compositionally biased region" description="Low complexity" evidence="1">
    <location>
        <begin position="1"/>
        <end position="13"/>
    </location>
</feature>
<feature type="region of interest" description="Disordered" evidence="1">
    <location>
        <begin position="1"/>
        <end position="125"/>
    </location>
</feature>
<name>A0ABT9H6C9_9SPHN</name>
<evidence type="ECO:0000256" key="1">
    <source>
        <dbReference type="SAM" id="MobiDB-lite"/>
    </source>
</evidence>
<proteinExistence type="predicted"/>
<evidence type="ECO:0008006" key="4">
    <source>
        <dbReference type="Google" id="ProtNLM"/>
    </source>
</evidence>
<comment type="caution">
    <text evidence="2">The sequence shown here is derived from an EMBL/GenBank/DDBJ whole genome shotgun (WGS) entry which is preliminary data.</text>
</comment>
<keyword evidence="3" id="KW-1185">Reference proteome</keyword>
<gene>
    <name evidence="2" type="ORF">Q9K01_04455</name>
</gene>
<accession>A0ABT9H6C9</accession>
<dbReference type="RefSeq" id="WP_305928985.1">
    <property type="nucleotide sequence ID" value="NZ_JAVAIL010000001.1"/>
</dbReference>
<organism evidence="2 3">
    <name type="scientific">Qipengyuania benthica</name>
    <dbReference type="NCBI Taxonomy" id="3067651"/>
    <lineage>
        <taxon>Bacteria</taxon>
        <taxon>Pseudomonadati</taxon>
        <taxon>Pseudomonadota</taxon>
        <taxon>Alphaproteobacteria</taxon>
        <taxon>Sphingomonadales</taxon>
        <taxon>Erythrobacteraceae</taxon>
        <taxon>Qipengyuania</taxon>
    </lineage>
</organism>
<dbReference type="Gene3D" id="3.10.450.160">
    <property type="entry name" value="inner membrane protein cigr"/>
    <property type="match status" value="1"/>
</dbReference>
<evidence type="ECO:0000313" key="3">
    <source>
        <dbReference type="Proteomes" id="UP001235664"/>
    </source>
</evidence>
<sequence>MAALALAASGAFAQGTGPPGTDRAPTKNAEQRGESSLRAGNPGTGQGQRGETAGSKASPPPAIDLRPANGLERTARRAVGELLTEPDRREAGDPPPPLTDRPEPPALGKAKPGNLPSRKTPSVADARTIESSVWGPLDRSARLLANCPPGLAKTDGCEPSGKARSRRSEGVLDSAVSPLLFGLSGFAAGPYLYNDGYLVRLAGDATTGDAIAGYIPLLGGALAAGNIWPDSYGSKTVPPYLVDFFNLGQPGSYRYADNTLYRVHPRSGTIQSIAALLTDDEIEVGEPMPPGYDVYNVPSPLCERYPDSARALYRYADGYVYRIDPETRLVAAAIDLLT</sequence>
<reference evidence="2 3" key="1">
    <citation type="submission" date="2023-08" db="EMBL/GenBank/DDBJ databases">
        <title>genomic of DY56.</title>
        <authorList>
            <person name="Wang Y."/>
        </authorList>
    </citation>
    <scope>NUCLEOTIDE SEQUENCE [LARGE SCALE GENOMIC DNA]</scope>
    <source>
        <strain evidence="2 3">DY56-A-20</strain>
    </source>
</reference>
<evidence type="ECO:0000313" key="2">
    <source>
        <dbReference type="EMBL" id="MDP4538874.1"/>
    </source>
</evidence>
<feature type="compositionally biased region" description="Basic and acidic residues" evidence="1">
    <location>
        <begin position="73"/>
        <end position="92"/>
    </location>
</feature>
<protein>
    <recommendedName>
        <fullName evidence="4">DUF1236 domain-containing protein</fullName>
    </recommendedName>
</protein>
<dbReference type="Proteomes" id="UP001235664">
    <property type="component" value="Unassembled WGS sequence"/>
</dbReference>
<dbReference type="EMBL" id="JAVAIL010000001">
    <property type="protein sequence ID" value="MDP4538874.1"/>
    <property type="molecule type" value="Genomic_DNA"/>
</dbReference>